<dbReference type="AlphaFoldDB" id="S0FTZ1"/>
<dbReference type="Proteomes" id="UP000014155">
    <property type="component" value="Unassembled WGS sequence"/>
</dbReference>
<evidence type="ECO:0000313" key="2">
    <source>
        <dbReference type="EMBL" id="EMS71983.1"/>
    </source>
</evidence>
<comment type="caution">
    <text evidence="2">The sequence shown here is derived from an EMBL/GenBank/DDBJ whole genome shotgun (WGS) entry which is preliminary data.</text>
</comment>
<dbReference type="eggNOG" id="COG2846">
    <property type="taxonomic scope" value="Bacteria"/>
</dbReference>
<keyword evidence="3" id="KW-1185">Reference proteome</keyword>
<dbReference type="Gene3D" id="1.20.120.520">
    <property type="entry name" value="nmb1532 protein domain like"/>
    <property type="match status" value="1"/>
</dbReference>
<proteinExistence type="predicted"/>
<feature type="domain" description="Hemerythrin-like" evidence="1">
    <location>
        <begin position="4"/>
        <end position="133"/>
    </location>
</feature>
<organism evidence="2 3">
    <name type="scientific">Ruminiclostridium cellobioparum subsp. termitidis CT1112</name>
    <dbReference type="NCBI Taxonomy" id="1195236"/>
    <lineage>
        <taxon>Bacteria</taxon>
        <taxon>Bacillati</taxon>
        <taxon>Bacillota</taxon>
        <taxon>Clostridia</taxon>
        <taxon>Eubacteriales</taxon>
        <taxon>Oscillospiraceae</taxon>
        <taxon>Ruminiclostridium</taxon>
    </lineage>
</organism>
<dbReference type="InterPro" id="IPR012312">
    <property type="entry name" value="Hemerythrin-like"/>
</dbReference>
<evidence type="ECO:0000313" key="3">
    <source>
        <dbReference type="Proteomes" id="UP000014155"/>
    </source>
</evidence>
<evidence type="ECO:0000259" key="1">
    <source>
        <dbReference type="Pfam" id="PF01814"/>
    </source>
</evidence>
<dbReference type="EMBL" id="AORV01000031">
    <property type="protein sequence ID" value="EMS71983.1"/>
    <property type="molecule type" value="Genomic_DNA"/>
</dbReference>
<reference evidence="2 3" key="1">
    <citation type="journal article" date="2013" name="Genome Announc.">
        <title>Draft Genome Sequence of the Cellulolytic, Mesophilic, Anaerobic Bacterium Clostridium termitidis Strain CT1112 (DSM 5398).</title>
        <authorList>
            <person name="Lal S."/>
            <person name="Ramachandran U."/>
            <person name="Zhang X."/>
            <person name="Munir R."/>
            <person name="Sparling R."/>
            <person name="Levin D.B."/>
        </authorList>
    </citation>
    <scope>NUCLEOTIDE SEQUENCE [LARGE SCALE GENOMIC DNA]</scope>
    <source>
        <strain evidence="2 3">CT1112</strain>
    </source>
</reference>
<dbReference type="STRING" id="1195236.CTER_2115"/>
<gene>
    <name evidence="2" type="ORF">CTER_2115</name>
</gene>
<dbReference type="PATRIC" id="fig|1195236.3.peg.2419"/>
<dbReference type="Pfam" id="PF01814">
    <property type="entry name" value="Hemerythrin"/>
    <property type="match status" value="1"/>
</dbReference>
<dbReference type="RefSeq" id="WP_004625493.1">
    <property type="nucleotide sequence ID" value="NZ_AORV01000031.1"/>
</dbReference>
<name>S0FTZ1_RUMCE</name>
<accession>S0FTZ1</accession>
<sequence>MVNIESLKRQHEEIGEIINNIRNLVAEGRLEAKANELAIMINTLAGKLKIHLSTEDKFMYPELLNSQSEEVRNTARAYIDEMGTISETFMAYKERFNTRSKISASPDSFASESDRVFSVIEKRIDREESHYIKFYRDK</sequence>
<protein>
    <submittedName>
        <fullName evidence="2">Hemerythrin HHE cation binding domain-containing protein</fullName>
    </submittedName>
</protein>